<dbReference type="Gene3D" id="3.90.550.10">
    <property type="entry name" value="Spore Coat Polysaccharide Biosynthesis Protein SpsA, Chain A"/>
    <property type="match status" value="1"/>
</dbReference>
<dbReference type="STRING" id="133412.A0A1R1XTK5"/>
<sequence>MSSFRVFRTFATSLFFTSTVVIYLLYFSSFSPISYLYRYRNSRNVCEKNEICSNTVPGDFQNEFVLNGIIKLTQDNIFENRVSNSHPNLSAKDFQFAFKSTRVDGIPQDVEEIDYPSLTLNFTRIDGWPSEFPDDIFEYREKMLNSTFFNINSKWKAEVAPFTFHHRGRAEDYFLNNPDTREKAAILVLVRNSELYQLMHSIRQLEDRFNRKHHYPYIFLNDKPFSNKFMEMIARSTESNTTFSLIPKDHWSIPKKVDLVKTERGFLELKKENVIYATSMSYRHMCRFNSGFFYKHPLLESLKYYWRLEPDIDFYCDIDYDPFTFMRKNNKMYSFVISLFELEKTIPSLWEHTLLFANKTNLESSLLSMFISKSTSDHSSFRDSNNSNYNLCHFWSNFEIASLDFYRSKQYQDYFDYLDSTGNFFYERWGDAPIHSLAVGLFLNYSQVHYFKDIGYRHDGFARWPEPKLSLSNKCIVPSNIINNFDSESNMCLNSFLDYTEYNWTKMDTINALKNLHFSKTLKSGSNKYAFNVQKFRDIIGRG</sequence>
<dbReference type="AlphaFoldDB" id="A0A1R1XTK5"/>
<keyword evidence="4" id="KW-0328">Glycosyltransferase</keyword>
<evidence type="ECO:0000256" key="2">
    <source>
        <dbReference type="ARBA" id="ARBA00022679"/>
    </source>
</evidence>
<evidence type="ECO:0000313" key="4">
    <source>
        <dbReference type="EMBL" id="OMJ17956.1"/>
    </source>
</evidence>
<dbReference type="PANTHER" id="PTHR31121">
    <property type="entry name" value="ALPHA-1,2 MANNOSYLTRANSFERASE KTR1"/>
    <property type="match status" value="1"/>
</dbReference>
<dbReference type="FunFam" id="3.90.550.10:FF:000051">
    <property type="entry name" value="Alpha-1,2-mannosyltransferase (Ktr4)"/>
    <property type="match status" value="1"/>
</dbReference>
<gene>
    <name evidence="4" type="ORF">AYI70_g5644</name>
</gene>
<keyword evidence="3" id="KW-1133">Transmembrane helix</keyword>
<comment type="similarity">
    <text evidence="1">Belongs to the glycosyltransferase 15 family.</text>
</comment>
<evidence type="ECO:0000256" key="3">
    <source>
        <dbReference type="SAM" id="Phobius"/>
    </source>
</evidence>
<accession>A0A1R1XTK5</accession>
<dbReference type="OrthoDB" id="439943at2759"/>
<dbReference type="PANTHER" id="PTHR31121:SF6">
    <property type="entry name" value="ALPHA-1,2 MANNOSYLTRANSFERASE KTR1"/>
    <property type="match status" value="1"/>
</dbReference>
<organism evidence="4 5">
    <name type="scientific">Smittium culicis</name>
    <dbReference type="NCBI Taxonomy" id="133412"/>
    <lineage>
        <taxon>Eukaryota</taxon>
        <taxon>Fungi</taxon>
        <taxon>Fungi incertae sedis</taxon>
        <taxon>Zoopagomycota</taxon>
        <taxon>Kickxellomycotina</taxon>
        <taxon>Harpellomycetes</taxon>
        <taxon>Harpellales</taxon>
        <taxon>Legeriomycetaceae</taxon>
        <taxon>Smittium</taxon>
    </lineage>
</organism>
<evidence type="ECO:0000256" key="1">
    <source>
        <dbReference type="ARBA" id="ARBA00007677"/>
    </source>
</evidence>
<dbReference type="EMBL" id="LSSN01001884">
    <property type="protein sequence ID" value="OMJ17956.1"/>
    <property type="molecule type" value="Genomic_DNA"/>
</dbReference>
<dbReference type="Pfam" id="PF01793">
    <property type="entry name" value="Glyco_transf_15"/>
    <property type="match status" value="1"/>
</dbReference>
<keyword evidence="3" id="KW-0472">Membrane</keyword>
<dbReference type="SUPFAM" id="SSF53448">
    <property type="entry name" value="Nucleotide-diphospho-sugar transferases"/>
    <property type="match status" value="1"/>
</dbReference>
<name>A0A1R1XTK5_9FUNG</name>
<dbReference type="GO" id="GO:0016020">
    <property type="term" value="C:membrane"/>
    <property type="evidence" value="ECO:0007669"/>
    <property type="project" value="InterPro"/>
</dbReference>
<dbReference type="Proteomes" id="UP000187283">
    <property type="component" value="Unassembled WGS sequence"/>
</dbReference>
<evidence type="ECO:0000313" key="5">
    <source>
        <dbReference type="Proteomes" id="UP000187283"/>
    </source>
</evidence>
<dbReference type="GO" id="GO:0000032">
    <property type="term" value="P:cell wall mannoprotein biosynthetic process"/>
    <property type="evidence" value="ECO:0007669"/>
    <property type="project" value="TreeGrafter"/>
</dbReference>
<keyword evidence="3" id="KW-0812">Transmembrane</keyword>
<keyword evidence="2 4" id="KW-0808">Transferase</keyword>
<dbReference type="GO" id="GO:0006487">
    <property type="term" value="P:protein N-linked glycosylation"/>
    <property type="evidence" value="ECO:0007669"/>
    <property type="project" value="TreeGrafter"/>
</dbReference>
<dbReference type="InterPro" id="IPR029044">
    <property type="entry name" value="Nucleotide-diphossugar_trans"/>
</dbReference>
<feature type="transmembrane region" description="Helical" evidence="3">
    <location>
        <begin position="12"/>
        <end position="37"/>
    </location>
</feature>
<keyword evidence="5" id="KW-1185">Reference proteome</keyword>
<comment type="caution">
    <text evidence="4">The sequence shown here is derived from an EMBL/GenBank/DDBJ whole genome shotgun (WGS) entry which is preliminary data.</text>
</comment>
<dbReference type="InterPro" id="IPR002685">
    <property type="entry name" value="Glyco_trans_15"/>
</dbReference>
<dbReference type="GO" id="GO:0005794">
    <property type="term" value="C:Golgi apparatus"/>
    <property type="evidence" value="ECO:0007669"/>
    <property type="project" value="TreeGrafter"/>
</dbReference>
<reference evidence="4 5" key="1">
    <citation type="submission" date="2017-01" db="EMBL/GenBank/DDBJ databases">
        <authorList>
            <person name="Mah S.A."/>
            <person name="Swanson W.J."/>
            <person name="Moy G.W."/>
            <person name="Vacquier V.D."/>
        </authorList>
    </citation>
    <scope>NUCLEOTIDE SEQUENCE [LARGE SCALE GENOMIC DNA]</scope>
    <source>
        <strain evidence="4 5">GSMNP</strain>
    </source>
</reference>
<protein>
    <submittedName>
        <fullName evidence="4">Putative mannosyltransferase KTR3</fullName>
    </submittedName>
</protein>
<dbReference type="GO" id="GO:0000026">
    <property type="term" value="F:alpha-1,2-mannosyltransferase activity"/>
    <property type="evidence" value="ECO:0007669"/>
    <property type="project" value="TreeGrafter"/>
</dbReference>
<proteinExistence type="inferred from homology"/>